<dbReference type="OrthoDB" id="7270138at2759"/>
<sequence length="446" mass="52595">MSFVQLILMTSFTLIVTSHVPEKRHIDFQERFMERRREREIKDQGLIKTENEELNDIEIVDDVPHYLKKGCKSSKKWHRIETFEKDFRRLLAMDGMKYTYKRDFYWRTWRRVASHGGTERTVCYKCNNIVQVPGLQNCGMWTIEEKAPPCPYEFFSVITDKRLCGAYYTQYTDTRTSCPSIINFSDLTSTCDNPIETKWRFTKMYGVAEDSKNKNIICDDQDSCEIITSYEMTPNYVIFRIINSTNDVIYSRIMKPNHMNYICIDDCGRFNQNTKKIGKIDIPLKLNLLTTQNSEEKIPEQRKNIQINELKHQNDTLSVSVPLTTKTHITEAVFSNFPPFEVHKVSKPVTAKVINKIPILLERRYKPKVKKRQPNNLDLHEYIRKHIFPKIKLYRWHQLNDDDEDSDYKTLDSVEDGDFNATERNFIISRWQRVEGTVASAESNIG</sequence>
<evidence type="ECO:0000256" key="1">
    <source>
        <dbReference type="SAM" id="SignalP"/>
    </source>
</evidence>
<organism evidence="2 3">
    <name type="scientific">Spodoptera frugiperda</name>
    <name type="common">Fall armyworm</name>
    <dbReference type="NCBI Taxonomy" id="7108"/>
    <lineage>
        <taxon>Eukaryota</taxon>
        <taxon>Metazoa</taxon>
        <taxon>Ecdysozoa</taxon>
        <taxon>Arthropoda</taxon>
        <taxon>Hexapoda</taxon>
        <taxon>Insecta</taxon>
        <taxon>Pterygota</taxon>
        <taxon>Neoptera</taxon>
        <taxon>Endopterygota</taxon>
        <taxon>Lepidoptera</taxon>
        <taxon>Glossata</taxon>
        <taxon>Ditrysia</taxon>
        <taxon>Noctuoidea</taxon>
        <taxon>Noctuidae</taxon>
        <taxon>Amphipyrinae</taxon>
        <taxon>Spodoptera</taxon>
    </lineage>
</organism>
<gene>
    <name evidence="3" type="primary">LOC118281056</name>
</gene>
<feature type="signal peptide" evidence="1">
    <location>
        <begin position="1"/>
        <end position="18"/>
    </location>
</feature>
<accession>A0A9R0ESW6</accession>
<keyword evidence="2" id="KW-1185">Reference proteome</keyword>
<evidence type="ECO:0000313" key="3">
    <source>
        <dbReference type="RefSeq" id="XP_035457386.2"/>
    </source>
</evidence>
<protein>
    <submittedName>
        <fullName evidence="3">Uncharacterized protein LOC118281056</fullName>
    </submittedName>
</protein>
<feature type="chain" id="PRO_5040147968" evidence="1">
    <location>
        <begin position="19"/>
        <end position="446"/>
    </location>
</feature>
<evidence type="ECO:0000313" key="2">
    <source>
        <dbReference type="Proteomes" id="UP000829999"/>
    </source>
</evidence>
<reference evidence="3" key="1">
    <citation type="submission" date="2025-08" db="UniProtKB">
        <authorList>
            <consortium name="RefSeq"/>
        </authorList>
    </citation>
    <scope>IDENTIFICATION</scope>
    <source>
        <tissue evidence="3">Whole larval tissue</tissue>
    </source>
</reference>
<dbReference type="RefSeq" id="XP_035457386.2">
    <property type="nucleotide sequence ID" value="XM_035601493.2"/>
</dbReference>
<dbReference type="GeneID" id="118281056"/>
<proteinExistence type="predicted"/>
<dbReference type="Proteomes" id="UP000829999">
    <property type="component" value="Chromosome 19"/>
</dbReference>
<keyword evidence="1" id="KW-0732">Signal</keyword>
<dbReference type="AlphaFoldDB" id="A0A9R0ESW6"/>
<name>A0A9R0ESW6_SPOFR</name>